<dbReference type="PANTHER" id="PTHR23505">
    <property type="entry name" value="SPINSTER"/>
    <property type="match status" value="1"/>
</dbReference>
<feature type="transmembrane region" description="Helical" evidence="6">
    <location>
        <begin position="269"/>
        <end position="288"/>
    </location>
</feature>
<evidence type="ECO:0000256" key="4">
    <source>
        <dbReference type="ARBA" id="ARBA00022989"/>
    </source>
</evidence>
<feature type="domain" description="Major facilitator superfamily (MFS) profile" evidence="7">
    <location>
        <begin position="16"/>
        <end position="431"/>
    </location>
</feature>
<sequence>MQLGQSALSPARTRITLFLLAVIYVFSYIDRNLIAIVIEPIKQEFGVSDTVMGAVSGLAFAVLYSAFSFPLSRLADSGVNRRNIVAVCCGLWSFATMASGMVAQFWQFVIFRMTVAIGEAGGTSPSISMVSDLYPPHKRSFAISLYMLGPHIGLLAAMALGGWVAQEYGWRAVFIFFGAPGIVLALLLYIFGRDPGMGVFDTEAEKKVRLQPQGKFLSDLKDIIKIKGFLLICMGTAIAGMVGYGYGIWAPTFMVRNFDMTLAHAGLSFGLASGIFAAAGSMFSGFYCDKLCRTDTRWQLRLPMIGVLISIPLGCGFLFWPADAMWHLGSVNIPHAIVFAAGFSFFNSWWPTLSFAAVSNLVNSKQRATSVAMLALFLTLFGAGVGPLLTGTFSDIFSRGDEGEGLQFAILLMLLMLVGSAFLYYKAIKPYHKHMTEMGILANKTAESTPESSNTN</sequence>
<evidence type="ECO:0000256" key="5">
    <source>
        <dbReference type="ARBA" id="ARBA00023136"/>
    </source>
</evidence>
<evidence type="ECO:0000259" key="7">
    <source>
        <dbReference type="PROSITE" id="PS50850"/>
    </source>
</evidence>
<comment type="subcellular location">
    <subcellularLocation>
        <location evidence="1">Membrane</location>
        <topology evidence="1">Multi-pass membrane protein</topology>
    </subcellularLocation>
</comment>
<feature type="transmembrane region" description="Helical" evidence="6">
    <location>
        <begin position="228"/>
        <end position="249"/>
    </location>
</feature>
<keyword evidence="3 6" id="KW-0812">Transmembrane</keyword>
<feature type="transmembrane region" description="Helical" evidence="6">
    <location>
        <begin position="50"/>
        <end position="71"/>
    </location>
</feature>
<dbReference type="Pfam" id="PF07690">
    <property type="entry name" value="MFS_1"/>
    <property type="match status" value="1"/>
</dbReference>
<evidence type="ECO:0000256" key="6">
    <source>
        <dbReference type="SAM" id="Phobius"/>
    </source>
</evidence>
<evidence type="ECO:0000313" key="9">
    <source>
        <dbReference type="Proteomes" id="UP000006334"/>
    </source>
</evidence>
<feature type="transmembrane region" description="Helical" evidence="6">
    <location>
        <begin position="332"/>
        <end position="350"/>
    </location>
</feature>
<feature type="transmembrane region" description="Helical" evidence="6">
    <location>
        <begin position="170"/>
        <end position="191"/>
    </location>
</feature>
<proteinExistence type="predicted"/>
<accession>K6X000</accession>
<dbReference type="Gene3D" id="1.20.1250.20">
    <property type="entry name" value="MFS general substrate transporter like domains"/>
    <property type="match status" value="1"/>
</dbReference>
<feature type="transmembrane region" description="Helical" evidence="6">
    <location>
        <begin position="83"/>
        <end position="103"/>
    </location>
</feature>
<dbReference type="eggNOG" id="COG2271">
    <property type="taxonomic scope" value="Bacteria"/>
</dbReference>
<comment type="caution">
    <text evidence="8">The sequence shown here is derived from an EMBL/GenBank/DDBJ whole genome shotgun (WGS) entry which is preliminary data.</text>
</comment>
<dbReference type="PROSITE" id="PS50850">
    <property type="entry name" value="MFS"/>
    <property type="match status" value="1"/>
</dbReference>
<dbReference type="GO" id="GO:0022857">
    <property type="term" value="F:transmembrane transporter activity"/>
    <property type="evidence" value="ECO:0007669"/>
    <property type="project" value="InterPro"/>
</dbReference>
<dbReference type="AlphaFoldDB" id="K6X000"/>
<dbReference type="InterPro" id="IPR011701">
    <property type="entry name" value="MFS"/>
</dbReference>
<dbReference type="SUPFAM" id="SSF103473">
    <property type="entry name" value="MFS general substrate transporter"/>
    <property type="match status" value="1"/>
</dbReference>
<feature type="transmembrane region" description="Helical" evidence="6">
    <location>
        <begin position="109"/>
        <end position="131"/>
    </location>
</feature>
<dbReference type="InterPro" id="IPR036259">
    <property type="entry name" value="MFS_trans_sf"/>
</dbReference>
<evidence type="ECO:0000313" key="8">
    <source>
        <dbReference type="EMBL" id="GAC13999.1"/>
    </source>
</evidence>
<dbReference type="CDD" id="cd17328">
    <property type="entry name" value="MFS_spinster_like"/>
    <property type="match status" value="1"/>
</dbReference>
<dbReference type="OrthoDB" id="6057322at2"/>
<dbReference type="InterPro" id="IPR044770">
    <property type="entry name" value="MFS_spinster-like"/>
</dbReference>
<dbReference type="Proteomes" id="UP000006334">
    <property type="component" value="Unassembled WGS sequence"/>
</dbReference>
<evidence type="ECO:0000256" key="1">
    <source>
        <dbReference type="ARBA" id="ARBA00004141"/>
    </source>
</evidence>
<dbReference type="PANTHER" id="PTHR23505:SF79">
    <property type="entry name" value="PROTEIN SPINSTER"/>
    <property type="match status" value="1"/>
</dbReference>
<evidence type="ECO:0000256" key="2">
    <source>
        <dbReference type="ARBA" id="ARBA00022448"/>
    </source>
</evidence>
<reference evidence="8 9" key="1">
    <citation type="journal article" date="2017" name="Antonie Van Leeuwenhoek">
        <title>Rhizobium rhizosphaerae sp. nov., a novel species isolated from rice rhizosphere.</title>
        <authorList>
            <person name="Zhao J.J."/>
            <person name="Zhang J."/>
            <person name="Zhang R.J."/>
            <person name="Zhang C.W."/>
            <person name="Yin H.Q."/>
            <person name="Zhang X.X."/>
        </authorList>
    </citation>
    <scope>NUCLEOTIDE SEQUENCE [LARGE SCALE GENOMIC DNA]</scope>
    <source>
        <strain evidence="8 9">E3</strain>
    </source>
</reference>
<protein>
    <submittedName>
        <fullName evidence="8">Major facilitator superfamily MFS_1</fullName>
    </submittedName>
</protein>
<gene>
    <name evidence="8" type="ORF">GLIP_1358</name>
</gene>
<feature type="transmembrane region" description="Helical" evidence="6">
    <location>
        <begin position="405"/>
        <end position="425"/>
    </location>
</feature>
<feature type="transmembrane region" description="Helical" evidence="6">
    <location>
        <begin position="15"/>
        <end position="38"/>
    </location>
</feature>
<dbReference type="STRING" id="1127673.GLIP_1358"/>
<keyword evidence="5 6" id="KW-0472">Membrane</keyword>
<dbReference type="RefSeq" id="WP_008843815.1">
    <property type="nucleotide sequence ID" value="NZ_BAEN01000030.1"/>
</dbReference>
<dbReference type="GO" id="GO:0016020">
    <property type="term" value="C:membrane"/>
    <property type="evidence" value="ECO:0007669"/>
    <property type="project" value="UniProtKB-SubCell"/>
</dbReference>
<organism evidence="8 9">
    <name type="scientific">Aliiglaciecola lipolytica E3</name>
    <dbReference type="NCBI Taxonomy" id="1127673"/>
    <lineage>
        <taxon>Bacteria</taxon>
        <taxon>Pseudomonadati</taxon>
        <taxon>Pseudomonadota</taxon>
        <taxon>Gammaproteobacteria</taxon>
        <taxon>Alteromonadales</taxon>
        <taxon>Alteromonadaceae</taxon>
        <taxon>Aliiglaciecola</taxon>
    </lineage>
</organism>
<dbReference type="EMBL" id="BAEN01000030">
    <property type="protein sequence ID" value="GAC13999.1"/>
    <property type="molecule type" value="Genomic_DNA"/>
</dbReference>
<feature type="transmembrane region" description="Helical" evidence="6">
    <location>
        <begin position="300"/>
        <end position="320"/>
    </location>
</feature>
<feature type="transmembrane region" description="Helical" evidence="6">
    <location>
        <begin position="143"/>
        <end position="164"/>
    </location>
</feature>
<evidence type="ECO:0000256" key="3">
    <source>
        <dbReference type="ARBA" id="ARBA00022692"/>
    </source>
</evidence>
<keyword evidence="9" id="KW-1185">Reference proteome</keyword>
<keyword evidence="4 6" id="KW-1133">Transmembrane helix</keyword>
<feature type="transmembrane region" description="Helical" evidence="6">
    <location>
        <begin position="371"/>
        <end position="393"/>
    </location>
</feature>
<dbReference type="InterPro" id="IPR020846">
    <property type="entry name" value="MFS_dom"/>
</dbReference>
<name>K6X000_9ALTE</name>
<keyword evidence="2" id="KW-0813">Transport</keyword>